<dbReference type="Gene3D" id="4.10.810.10">
    <property type="entry name" value="Virus Scaffolding Protein, Chain A"/>
    <property type="match status" value="1"/>
</dbReference>
<feature type="domain" description="UPF0302" evidence="3">
    <location>
        <begin position="9"/>
        <end position="113"/>
    </location>
</feature>
<sequence>MNIQVSLEEKKSFIGWFLDRHQLKRRESMWILNYLLNHDIVLNKVHFVEDVETTPRGIMMSTVGMDNEPFLFYKDGKSFSDPEQAFHEVRLNWHEDMYLELVFREPWKTEEYLAILEDNPYHRWNDTIPKDVKKDAEHAIIHLNLSEKKQVMLKLIDEALESGNRQEFIEFSTKLKEIDKELLNHQKKTNL</sequence>
<evidence type="ECO:0000313" key="4">
    <source>
        <dbReference type="EMBL" id="SFQ22415.1"/>
    </source>
</evidence>
<dbReference type="InterPro" id="IPR014963">
    <property type="entry name" value="UPF0302_N"/>
</dbReference>
<organism evidence="4 5">
    <name type="scientific">Desemzia incerta</name>
    <dbReference type="NCBI Taxonomy" id="82801"/>
    <lineage>
        <taxon>Bacteria</taxon>
        <taxon>Bacillati</taxon>
        <taxon>Bacillota</taxon>
        <taxon>Bacilli</taxon>
        <taxon>Lactobacillales</taxon>
        <taxon>Carnobacteriaceae</taxon>
        <taxon>Desemzia</taxon>
    </lineage>
</organism>
<dbReference type="PIRSF" id="PIRSF007165">
    <property type="entry name" value="UCP007165"/>
    <property type="match status" value="1"/>
</dbReference>
<dbReference type="Gene3D" id="3.40.1530.30">
    <property type="entry name" value="Uncharacterised family UPF0302, N-terminal domain"/>
    <property type="match status" value="1"/>
</dbReference>
<comment type="similarity">
    <text evidence="1">Belongs to the UPF0302 family.</text>
</comment>
<dbReference type="NCBIfam" id="NF002965">
    <property type="entry name" value="PRK03636.1"/>
    <property type="match status" value="1"/>
</dbReference>
<dbReference type="EMBL" id="FOXW01000003">
    <property type="protein sequence ID" value="SFQ22415.1"/>
    <property type="molecule type" value="Genomic_DNA"/>
</dbReference>
<accession>A0A1I5WRI9</accession>
<dbReference type="Pfam" id="PF08864">
    <property type="entry name" value="UPF0302"/>
    <property type="match status" value="1"/>
</dbReference>
<gene>
    <name evidence="4" type="ORF">SAMN04488506_1055</name>
</gene>
<dbReference type="AlphaFoldDB" id="A0A1I5WRI9"/>
<evidence type="ECO:0000259" key="2">
    <source>
        <dbReference type="Pfam" id="PF08858"/>
    </source>
</evidence>
<dbReference type="HAMAP" id="MF_00760">
    <property type="entry name" value="UPF0302"/>
    <property type="match status" value="1"/>
</dbReference>
<keyword evidence="5" id="KW-1185">Reference proteome</keyword>
<dbReference type="InterPro" id="IPR027393">
    <property type="entry name" value="Virus_scaffolding_prot_C"/>
</dbReference>
<feature type="domain" description="IDEAL" evidence="2">
    <location>
        <begin position="153"/>
        <end position="175"/>
    </location>
</feature>
<dbReference type="Proteomes" id="UP000199136">
    <property type="component" value="Unassembled WGS sequence"/>
</dbReference>
<proteinExistence type="inferred from homology"/>
<dbReference type="Pfam" id="PF08858">
    <property type="entry name" value="IDEAL"/>
    <property type="match status" value="1"/>
</dbReference>
<dbReference type="RefSeq" id="WP_092480105.1">
    <property type="nucleotide sequence ID" value="NZ_CP126128.1"/>
</dbReference>
<protein>
    <recommendedName>
        <fullName evidence="1">UPF0302 protein SAMN04488506_1055</fullName>
    </recommendedName>
</protein>
<evidence type="ECO:0000259" key="3">
    <source>
        <dbReference type="Pfam" id="PF08864"/>
    </source>
</evidence>
<name>A0A1I5WRI9_9LACT</name>
<dbReference type="InterPro" id="IPR038091">
    <property type="entry name" value="UPF0302_N_sf"/>
</dbReference>
<dbReference type="InterPro" id="IPR014957">
    <property type="entry name" value="IDEAL_dom"/>
</dbReference>
<dbReference type="OrthoDB" id="2155814at2"/>
<evidence type="ECO:0000313" key="5">
    <source>
        <dbReference type="Proteomes" id="UP000199136"/>
    </source>
</evidence>
<evidence type="ECO:0000256" key="1">
    <source>
        <dbReference type="HAMAP-Rule" id="MF_00760"/>
    </source>
</evidence>
<dbReference type="InterPro" id="IPR011188">
    <property type="entry name" value="UPF0302"/>
</dbReference>
<reference evidence="4 5" key="1">
    <citation type="submission" date="2016-10" db="EMBL/GenBank/DDBJ databases">
        <authorList>
            <person name="de Groot N.N."/>
        </authorList>
    </citation>
    <scope>NUCLEOTIDE SEQUENCE [LARGE SCALE GENOMIC DNA]</scope>
    <source>
        <strain evidence="4 5">DSM 20581</strain>
    </source>
</reference>
<dbReference type="STRING" id="82801.SAMN04488506_1055"/>